<reference evidence="1 2" key="1">
    <citation type="submission" date="2023-11" db="EMBL/GenBank/DDBJ databases">
        <title>MicrobeMod: A computational toolkit for identifying prokaryotic methylation and restriction-modification with nanopore sequencing.</title>
        <authorList>
            <person name="Crits-Christoph A."/>
            <person name="Kang S.C."/>
            <person name="Lee H."/>
            <person name="Ostrov N."/>
        </authorList>
    </citation>
    <scope>NUCLEOTIDE SEQUENCE [LARGE SCALE GENOMIC DNA]</scope>
    <source>
        <strain evidence="1 2">ATCC 14820</strain>
    </source>
</reference>
<protein>
    <submittedName>
        <fullName evidence="1">OsmC family protein</fullName>
    </submittedName>
</protein>
<evidence type="ECO:0000313" key="2">
    <source>
        <dbReference type="Proteomes" id="UP001279660"/>
    </source>
</evidence>
<dbReference type="Proteomes" id="UP001279660">
    <property type="component" value="Unassembled WGS sequence"/>
</dbReference>
<evidence type="ECO:0000313" key="1">
    <source>
        <dbReference type="EMBL" id="MDX5985614.1"/>
    </source>
</evidence>
<proteinExistence type="predicted"/>
<dbReference type="InterPro" id="IPR003718">
    <property type="entry name" value="OsmC/Ohr_fam"/>
</dbReference>
<dbReference type="SUPFAM" id="SSF82784">
    <property type="entry name" value="OsmC-like"/>
    <property type="match status" value="1"/>
</dbReference>
<gene>
    <name evidence="1" type="ORF">SIL82_15265</name>
</gene>
<name>A0ABU4PQD5_9SPHN</name>
<dbReference type="InterPro" id="IPR036102">
    <property type="entry name" value="OsmC/Ohrsf"/>
</dbReference>
<keyword evidence="2" id="KW-1185">Reference proteome</keyword>
<dbReference type="Gene3D" id="3.30.300.20">
    <property type="match status" value="1"/>
</dbReference>
<organism evidence="1 2">
    <name type="scientific">Sphingomonas echinoides</name>
    <dbReference type="NCBI Taxonomy" id="59803"/>
    <lineage>
        <taxon>Bacteria</taxon>
        <taxon>Pseudomonadati</taxon>
        <taxon>Pseudomonadota</taxon>
        <taxon>Alphaproteobacteria</taxon>
        <taxon>Sphingomonadales</taxon>
        <taxon>Sphingomonadaceae</taxon>
        <taxon>Sphingomonas</taxon>
    </lineage>
</organism>
<accession>A0ABU4PQD5</accession>
<sequence>MAEHEYTARIAWTGNRGEGTRQYRGYDRTWQIVTPGKPVIDCSNDPLLGGDPRLPNPEDLLLATLSGCHMLWYLHLASGAGVVVTGYTDDPLGLGESAPDGTGRFVKAVLRPRIELIAGSDLAVADAIHGRIHAHCFIARSVNFPVEYAARYIEV</sequence>
<dbReference type="RefSeq" id="WP_010407680.1">
    <property type="nucleotide sequence ID" value="NZ_JAWXXV010000001.1"/>
</dbReference>
<dbReference type="EMBL" id="JAWXXV010000001">
    <property type="protein sequence ID" value="MDX5985614.1"/>
    <property type="molecule type" value="Genomic_DNA"/>
</dbReference>
<dbReference type="PANTHER" id="PTHR42830:SF2">
    <property type="entry name" value="OSMC_OHR FAMILY PROTEIN"/>
    <property type="match status" value="1"/>
</dbReference>
<comment type="caution">
    <text evidence="1">The sequence shown here is derived from an EMBL/GenBank/DDBJ whole genome shotgun (WGS) entry which is preliminary data.</text>
</comment>
<dbReference type="InterPro" id="IPR015946">
    <property type="entry name" value="KH_dom-like_a/b"/>
</dbReference>
<dbReference type="PANTHER" id="PTHR42830">
    <property type="entry name" value="OSMOTICALLY INDUCIBLE FAMILY PROTEIN"/>
    <property type="match status" value="1"/>
</dbReference>
<dbReference type="InterPro" id="IPR052707">
    <property type="entry name" value="OsmC_Ohr_Peroxiredoxin"/>
</dbReference>
<dbReference type="Pfam" id="PF02566">
    <property type="entry name" value="OsmC"/>
    <property type="match status" value="1"/>
</dbReference>